<keyword evidence="2" id="KW-1185">Reference proteome</keyword>
<dbReference type="EMBL" id="JAMRDG010000001">
    <property type="protein sequence ID" value="KAJ3709152.1"/>
    <property type="molecule type" value="Genomic_DNA"/>
</dbReference>
<proteinExistence type="predicted"/>
<accession>A0AAD6F1I7</accession>
<evidence type="ECO:0000313" key="1">
    <source>
        <dbReference type="EMBL" id="KAJ3709152.1"/>
    </source>
</evidence>
<reference evidence="1 2" key="1">
    <citation type="journal article" date="2022" name="Cell">
        <title>Repeat-based holocentromeres influence genome architecture and karyotype evolution.</title>
        <authorList>
            <person name="Hofstatter P.G."/>
            <person name="Thangavel G."/>
            <person name="Lux T."/>
            <person name="Neumann P."/>
            <person name="Vondrak T."/>
            <person name="Novak P."/>
            <person name="Zhang M."/>
            <person name="Costa L."/>
            <person name="Castellani M."/>
            <person name="Scott A."/>
            <person name="Toegelov H."/>
            <person name="Fuchs J."/>
            <person name="Mata-Sucre Y."/>
            <person name="Dias Y."/>
            <person name="Vanzela A.L.L."/>
            <person name="Huettel B."/>
            <person name="Almeida C.C.S."/>
            <person name="Simkova H."/>
            <person name="Souza G."/>
            <person name="Pedrosa-Harand A."/>
            <person name="Macas J."/>
            <person name="Mayer K.F.X."/>
            <person name="Houben A."/>
            <person name="Marques A."/>
        </authorList>
    </citation>
    <scope>NUCLEOTIDE SEQUENCE [LARGE SCALE GENOMIC DNA]</scope>
    <source>
        <strain evidence="1">RhyTen1mFocal</strain>
    </source>
</reference>
<dbReference type="Pfam" id="PF03140">
    <property type="entry name" value="DUF247"/>
    <property type="match status" value="1"/>
</dbReference>
<dbReference type="AlphaFoldDB" id="A0AAD6F1I7"/>
<gene>
    <name evidence="1" type="ORF">LUZ61_012857</name>
</gene>
<organism evidence="1 2">
    <name type="scientific">Rhynchospora tenuis</name>
    <dbReference type="NCBI Taxonomy" id="198213"/>
    <lineage>
        <taxon>Eukaryota</taxon>
        <taxon>Viridiplantae</taxon>
        <taxon>Streptophyta</taxon>
        <taxon>Embryophyta</taxon>
        <taxon>Tracheophyta</taxon>
        <taxon>Spermatophyta</taxon>
        <taxon>Magnoliopsida</taxon>
        <taxon>Liliopsida</taxon>
        <taxon>Poales</taxon>
        <taxon>Cyperaceae</taxon>
        <taxon>Cyperoideae</taxon>
        <taxon>Rhynchosporeae</taxon>
        <taxon>Rhynchospora</taxon>
    </lineage>
</organism>
<sequence length="457" mass="52957">MNNHTDTPDITVIDEVLKQIVHEETEEKATKATQKEEQTMPKLSLELSLKRRLDELPKKDDTTVFLSICRIPANIRERDKMFYEPRVVSIGPFYRGRDSLRAMEEQKVYLLRDFLARYPETDIKVLVKEVRLLEDQARQCYAESIDLDSREFVEMLLLDGCFILENAIKWLNNEPNRLKHVRWATQCIFSDLLLVENQIPFFVVMKLISLIQADEKKRTELLYILSAYFGSNFFCVVPFHVDTHSLCQARNLVHLYYQLFVPKRRSYQSNPKNTCASTSRRGLLSTFKLCIFPQVASQGDPKQIIEEPIYVIPCATELLQSGIIFKPKKSPTDLLDITFEDGILEMPPLSLGPRDKVTFLNAVAFEQSSGEDEFLPFTSYVALMENLVKTSKDVVALRQCGIIYTFDPNEEEVALFFNHAGQVCSLDYNNHYLANLFTEIKSYYNGRQNMFKDKTRV</sequence>
<dbReference type="Proteomes" id="UP001210211">
    <property type="component" value="Unassembled WGS sequence"/>
</dbReference>
<dbReference type="InterPro" id="IPR004158">
    <property type="entry name" value="DUF247_pln"/>
</dbReference>
<evidence type="ECO:0000313" key="2">
    <source>
        <dbReference type="Proteomes" id="UP001210211"/>
    </source>
</evidence>
<name>A0AAD6F1I7_9POAL</name>
<dbReference type="PANTHER" id="PTHR31170">
    <property type="entry name" value="BNAC04G53230D PROTEIN"/>
    <property type="match status" value="1"/>
</dbReference>
<protein>
    <submittedName>
        <fullName evidence="1">Uncharacterized protein</fullName>
    </submittedName>
</protein>
<dbReference type="PANTHER" id="PTHR31170:SF18">
    <property type="entry name" value="(WILD MALAYSIAN BANANA) HYPOTHETICAL PROTEIN"/>
    <property type="match status" value="1"/>
</dbReference>
<comment type="caution">
    <text evidence="1">The sequence shown here is derived from an EMBL/GenBank/DDBJ whole genome shotgun (WGS) entry which is preliminary data.</text>
</comment>